<evidence type="ECO:0000256" key="3">
    <source>
        <dbReference type="ARBA" id="ARBA00022833"/>
    </source>
</evidence>
<reference evidence="9" key="1">
    <citation type="submission" date="2020-03" db="EMBL/GenBank/DDBJ databases">
        <title>Site-based positive gene gene selection in Geosmithia morbida across the United States reveals a broad range of putative effectors and factors for local host and environmental adapation.</title>
        <authorList>
            <person name="Onufrak A."/>
            <person name="Murdoch R.W."/>
            <person name="Gazis R."/>
            <person name="Huff M."/>
            <person name="Staton M."/>
            <person name="Klingeman W."/>
            <person name="Hadziabdic D."/>
        </authorList>
    </citation>
    <scope>NUCLEOTIDE SEQUENCE</scope>
    <source>
        <strain evidence="9">1262</strain>
    </source>
</reference>
<evidence type="ECO:0000256" key="6">
    <source>
        <dbReference type="ARBA" id="ARBA00023163"/>
    </source>
</evidence>
<dbReference type="RefSeq" id="XP_035320551.1">
    <property type="nucleotide sequence ID" value="XM_035463720.1"/>
</dbReference>
<evidence type="ECO:0000256" key="4">
    <source>
        <dbReference type="ARBA" id="ARBA00023015"/>
    </source>
</evidence>
<dbReference type="GO" id="GO:0000981">
    <property type="term" value="F:DNA-binding transcription factor activity, RNA polymerase II-specific"/>
    <property type="evidence" value="ECO:0007669"/>
    <property type="project" value="TreeGrafter"/>
</dbReference>
<feature type="region of interest" description="Disordered" evidence="8">
    <location>
        <begin position="62"/>
        <end position="93"/>
    </location>
</feature>
<dbReference type="GO" id="GO:0046872">
    <property type="term" value="F:metal ion binding"/>
    <property type="evidence" value="ECO:0007669"/>
    <property type="project" value="UniProtKB-KW"/>
</dbReference>
<dbReference type="InterPro" id="IPR051089">
    <property type="entry name" value="prtT"/>
</dbReference>
<keyword evidence="3" id="KW-0862">Zinc</keyword>
<evidence type="ECO:0000256" key="2">
    <source>
        <dbReference type="ARBA" id="ARBA00022723"/>
    </source>
</evidence>
<comment type="caution">
    <text evidence="9">The sequence shown here is derived from an EMBL/GenBank/DDBJ whole genome shotgun (WGS) entry which is preliminary data.</text>
</comment>
<evidence type="ECO:0000256" key="1">
    <source>
        <dbReference type="ARBA" id="ARBA00004123"/>
    </source>
</evidence>
<gene>
    <name evidence="9" type="ORF">GMORB2_1739</name>
</gene>
<keyword evidence="7" id="KW-0539">Nucleus</keyword>
<evidence type="ECO:0000256" key="8">
    <source>
        <dbReference type="SAM" id="MobiDB-lite"/>
    </source>
</evidence>
<keyword evidence="10" id="KW-1185">Reference proteome</keyword>
<dbReference type="PANTHER" id="PTHR31845">
    <property type="entry name" value="FINGER DOMAIN PROTEIN, PUTATIVE-RELATED"/>
    <property type="match status" value="1"/>
</dbReference>
<keyword evidence="5" id="KW-0238">DNA-binding</keyword>
<dbReference type="GeneID" id="55967969"/>
<comment type="subcellular location">
    <subcellularLocation>
        <location evidence="1">Nucleus</location>
    </subcellularLocation>
</comment>
<evidence type="ECO:0000256" key="5">
    <source>
        <dbReference type="ARBA" id="ARBA00023125"/>
    </source>
</evidence>
<dbReference type="Proteomes" id="UP000749293">
    <property type="component" value="Unassembled WGS sequence"/>
</dbReference>
<evidence type="ECO:0000256" key="7">
    <source>
        <dbReference type="ARBA" id="ARBA00023242"/>
    </source>
</evidence>
<keyword evidence="6" id="KW-0804">Transcription</keyword>
<dbReference type="PANTHER" id="PTHR31845:SF34">
    <property type="entry name" value="TRANSCRIPTIONAL ACTIVATOR OF PROTEASES PRTT"/>
    <property type="match status" value="1"/>
</dbReference>
<dbReference type="AlphaFoldDB" id="A0A9P4YU97"/>
<keyword evidence="4" id="KW-0805">Transcription regulation</keyword>
<dbReference type="CDD" id="cd12148">
    <property type="entry name" value="fungal_TF_MHR"/>
    <property type="match status" value="1"/>
</dbReference>
<name>A0A9P4YU97_9HYPO</name>
<sequence>MPPTRTTLGRAPKACSLCRRYKARCHPLDGVNGPLQKLESLVAGLESRLDAKLDDAIVNGSIGGAGDNSPLGNSSRRRKEMSSSASSGNAPAAATSEPVPVLFIRDAAANAGVHSTNSEYSGPSPDVIASGAVSVATAQSLMHLFRVHYGRWVRFEQDGPVEHLVARVRRSPLLLASIFLIAVRHTHRELADQLAPGLFRETKKLLAASLLDIPKEIEYFQAALILSLWSTTIGQTPLSIDSWLLTTYAVKQGLASPVFSSVLQGESGPSHVDAWCIWNHLCLAHLQYCVGTRRRASLTEKDVDRCAWLVENSNVGNFEERMAAEIRLYWVTYQHYSVQETTTQDVNASLESWKQEWAVLFCEFWFVSVPSHADLLIWVPQGQPRAQFLQMGYHFSRHLVLRQTLRAPGASMNNSLLQAMIHDAKAIIDLAIHTTDERTRHLTDHIYHMLAFSALTICQLVKTYEAQLGTSTLDVSSLAQTISELIYWLRSIGLPCHAAHMLSDIVEAQFNMTRHAFQRRDEGRATREYSDVEAAPSSEAAEASFLDFTFLYPEFIGSDLFDGESQTAWPQWN</sequence>
<dbReference type="OrthoDB" id="2595934at2759"/>
<evidence type="ECO:0000313" key="9">
    <source>
        <dbReference type="EMBL" id="KAF4121899.1"/>
    </source>
</evidence>
<feature type="compositionally biased region" description="Low complexity" evidence="8">
    <location>
        <begin position="82"/>
        <end position="93"/>
    </location>
</feature>
<accession>A0A9P4YU97</accession>
<protein>
    <submittedName>
        <fullName evidence="9">GAL4</fullName>
    </submittedName>
</protein>
<evidence type="ECO:0000313" key="10">
    <source>
        <dbReference type="Proteomes" id="UP000749293"/>
    </source>
</evidence>
<dbReference type="EMBL" id="JAANYQ010000011">
    <property type="protein sequence ID" value="KAF4121899.1"/>
    <property type="molecule type" value="Genomic_DNA"/>
</dbReference>
<proteinExistence type="predicted"/>
<dbReference type="GO" id="GO:0005634">
    <property type="term" value="C:nucleus"/>
    <property type="evidence" value="ECO:0007669"/>
    <property type="project" value="UniProtKB-SubCell"/>
</dbReference>
<organism evidence="9 10">
    <name type="scientific">Geosmithia morbida</name>
    <dbReference type="NCBI Taxonomy" id="1094350"/>
    <lineage>
        <taxon>Eukaryota</taxon>
        <taxon>Fungi</taxon>
        <taxon>Dikarya</taxon>
        <taxon>Ascomycota</taxon>
        <taxon>Pezizomycotina</taxon>
        <taxon>Sordariomycetes</taxon>
        <taxon>Hypocreomycetidae</taxon>
        <taxon>Hypocreales</taxon>
        <taxon>Bionectriaceae</taxon>
        <taxon>Geosmithia</taxon>
    </lineage>
</organism>
<keyword evidence="2" id="KW-0479">Metal-binding</keyword>
<dbReference type="GO" id="GO:0000976">
    <property type="term" value="F:transcription cis-regulatory region binding"/>
    <property type="evidence" value="ECO:0007669"/>
    <property type="project" value="TreeGrafter"/>
</dbReference>